<dbReference type="Pfam" id="PF00746">
    <property type="entry name" value="Gram_pos_anchor"/>
    <property type="match status" value="1"/>
</dbReference>
<evidence type="ECO:0000256" key="5">
    <source>
        <dbReference type="SAM" id="Coils"/>
    </source>
</evidence>
<keyword evidence="1" id="KW-0134">Cell wall</keyword>
<evidence type="ECO:0000256" key="1">
    <source>
        <dbReference type="ARBA" id="ARBA00022512"/>
    </source>
</evidence>
<evidence type="ECO:0000259" key="7">
    <source>
        <dbReference type="PROSITE" id="PS50847"/>
    </source>
</evidence>
<dbReference type="Pfam" id="PF04650">
    <property type="entry name" value="YSIRK_signal"/>
    <property type="match status" value="1"/>
</dbReference>
<keyword evidence="4" id="KW-0572">Peptidoglycan-anchor</keyword>
<feature type="region of interest" description="Disordered" evidence="6">
    <location>
        <begin position="2786"/>
        <end position="2828"/>
    </location>
</feature>
<dbReference type="Pfam" id="PF07564">
    <property type="entry name" value="DUF1542"/>
    <property type="match status" value="7"/>
</dbReference>
<feature type="coiled-coil region" evidence="5">
    <location>
        <begin position="1708"/>
        <end position="1744"/>
    </location>
</feature>
<evidence type="ECO:0000256" key="3">
    <source>
        <dbReference type="ARBA" id="ARBA00022729"/>
    </source>
</evidence>
<organism evidence="8 9">
    <name type="scientific">Streptococcus mitis</name>
    <dbReference type="NCBI Taxonomy" id="28037"/>
    <lineage>
        <taxon>Bacteria</taxon>
        <taxon>Bacillati</taxon>
        <taxon>Bacillota</taxon>
        <taxon>Bacilli</taxon>
        <taxon>Lactobacillales</taxon>
        <taxon>Streptococcaceae</taxon>
        <taxon>Streptococcus</taxon>
        <taxon>Streptococcus mitis group</taxon>
    </lineage>
</organism>
<evidence type="ECO:0000256" key="4">
    <source>
        <dbReference type="ARBA" id="ARBA00023088"/>
    </source>
</evidence>
<evidence type="ECO:0000313" key="9">
    <source>
        <dbReference type="Proteomes" id="UP000277819"/>
    </source>
</evidence>
<keyword evidence="5" id="KW-0175">Coiled coil</keyword>
<feature type="region of interest" description="Disordered" evidence="6">
    <location>
        <begin position="2463"/>
        <end position="2482"/>
    </location>
</feature>
<feature type="region of interest" description="Disordered" evidence="6">
    <location>
        <begin position="1860"/>
        <end position="1928"/>
    </location>
</feature>
<feature type="region of interest" description="Disordered" evidence="6">
    <location>
        <begin position="1794"/>
        <end position="1842"/>
    </location>
</feature>
<dbReference type="InterPro" id="IPR005877">
    <property type="entry name" value="YSIRK_signal_dom"/>
</dbReference>
<proteinExistence type="predicted"/>
<feature type="compositionally biased region" description="Basic and acidic residues" evidence="6">
    <location>
        <begin position="1449"/>
        <end position="1484"/>
    </location>
</feature>
<dbReference type="NCBIfam" id="TIGR01168">
    <property type="entry name" value="YSIRK_signal"/>
    <property type="match status" value="1"/>
</dbReference>
<dbReference type="Pfam" id="PF18938">
    <property type="entry name" value="aRib"/>
    <property type="match status" value="8"/>
</dbReference>
<dbReference type="InterPro" id="IPR011439">
    <property type="entry name" value="DUF1542"/>
</dbReference>
<feature type="compositionally biased region" description="Basic and acidic residues" evidence="6">
    <location>
        <begin position="1860"/>
        <end position="1894"/>
    </location>
</feature>
<dbReference type="Gene3D" id="3.10.20.890">
    <property type="match status" value="11"/>
</dbReference>
<protein>
    <submittedName>
        <fullName evidence="8">Extracellular matrix-binding protein ebh</fullName>
    </submittedName>
</protein>
<feature type="compositionally biased region" description="Basic and acidic residues" evidence="6">
    <location>
        <begin position="1794"/>
        <end position="1804"/>
    </location>
</feature>
<evidence type="ECO:0000313" key="8">
    <source>
        <dbReference type="EMBL" id="RSK07330.1"/>
    </source>
</evidence>
<evidence type="ECO:0000256" key="2">
    <source>
        <dbReference type="ARBA" id="ARBA00022525"/>
    </source>
</evidence>
<dbReference type="RefSeq" id="WP_125420234.1">
    <property type="nucleotide sequence ID" value="NZ_RJPX01000002.1"/>
</dbReference>
<feature type="region of interest" description="Disordered" evidence="6">
    <location>
        <begin position="1449"/>
        <end position="1515"/>
    </location>
</feature>
<gene>
    <name evidence="8" type="primary">ebh_1</name>
    <name evidence="8" type="ORF">D8787_01020</name>
</gene>
<reference evidence="8 9" key="1">
    <citation type="submission" date="2018-11" db="EMBL/GenBank/DDBJ databases">
        <title>Species Designations Belie Phenotypic and Genotypic Heterogeneity in Oral Streptococci.</title>
        <authorList>
            <person name="Velsko I."/>
        </authorList>
    </citation>
    <scope>NUCLEOTIDE SEQUENCE [LARGE SCALE GENOMIC DNA]</scope>
    <source>
        <strain evidence="8 9">BCC17</strain>
    </source>
</reference>
<feature type="coiled-coil region" evidence="5">
    <location>
        <begin position="1030"/>
        <end position="1074"/>
    </location>
</feature>
<feature type="compositionally biased region" description="Basic and acidic residues" evidence="6">
    <location>
        <begin position="1300"/>
        <end position="1326"/>
    </location>
</feature>
<evidence type="ECO:0000256" key="6">
    <source>
        <dbReference type="SAM" id="MobiDB-lite"/>
    </source>
</evidence>
<name>A0A428I5E5_STRMT</name>
<dbReference type="Proteomes" id="UP000277819">
    <property type="component" value="Unassembled WGS sequence"/>
</dbReference>
<accession>A0A428I5E5</accession>
<feature type="compositionally biased region" description="Low complexity" evidence="6">
    <location>
        <begin position="2801"/>
        <end position="2817"/>
    </location>
</feature>
<feature type="compositionally biased region" description="Basic and acidic residues" evidence="6">
    <location>
        <begin position="170"/>
        <end position="183"/>
    </location>
</feature>
<sequence length="2859" mass="300374">MENKSSMSRAERLRREKVTRYSIRKYSFGAASVAVAALFMFLGNGAVSVQAAEVQGTQVTGKTDTQLEQDESKPATEVAPALNKTQLESYISEIETKLANGFYANKTDESVAVLKADLEAAKVALVNATTQDQITKAYNKLVNTANAGLRNKPVEKKETPAVDTTNGKETVGKKAANTEKKSDTNSIENTGSNDTRNGKALDKNNAFRAETTETQDNFTYSMEYSTGKEIYLYNEEDADVNITVSSTAGNITKATVKAGSGQFLLKSKSDQAIAYAKGKGGSMPPEEEVEIDGYGWSYHQTLTETQGPVTIKITGKPNDTFKGLTSYTKTEDQRAVLGARYLQLADSTGAKLSGGSKPSAPGYFNLVVKSQTYKYDIKLPESNADKIAVSNVDSLTEADIAKIKNEIKIQYSDTATTQDARLASKKGEVLQDKSTVVATDGITVADGTVTVTYKDGSVDTTPVASVARTNEKPTVEIPFSLDGKKDVFVYANEDFEIPIKFKDDTGKVASATVKRGGNQDSPVKDASNPDVLDNQYNTTVEKISTETVATAENPAIVKIKGNISKDNSGIAASAFPKEPNQELTIVTRYATATDTDGAFIDNTAKGNTYATDPGAFTIKLKAQTAKYDIKSLEGADKVAVSDANNVTDTEFAKIKEKVKIAYASEEKNPDKNIPTAIRGTDVENQSDRIASITKDGNNVVVTYKDGSIDKKPLTDFARTNLAPTVELPYSNADKRQIYVYTGENTDLTFTGKDDITVKNLYLRNKGLDESDNASGYGFTIGKVTDSAVASGEGTVSDDKKTATIKMVGVTNLKAGQKWTSFIEAKDNDGVKSMPANESYSVENYELRRRKPGYVEFIVKSQTDKYDIKTPTEKVVVTDPANVTEADLAKVKEKLQLEYKQDNDDANIAKDTAVDKNGKIQSVTKDGNNFVVTYTDGSKDTRPLSEFVTLDKQPAIDEVNKAAEKQIEAINNNPEATQEEKDEAIKKVNADKAKALDEIAKPEVTTKDALDKAQNAGTDAIAADNPVVAKKDAAKADVEAIRKAKEDAIKADTNLTQAEQAAAIAKNNTAAAEATKAIDAATTNDAVDQAKTAGTTAIGKVNPVAKENAKEAIANALTDKNSEIDKRTDLTDAEKTAAKAEAQKLADAELAKINAQPDNAETADAAAAAQKIVNDAEDKGVAYVTSVNPVAKEAAKKAVAAELAKKEEQIDARTDLTKEEKDAAKKEAQDKAKEATDAIDAQPSITDSADKATAAQTAVDGAKDKGVADVKAVDPVAAKKPAAKKAVEDALKDKVAAIDAREDLTPEEKQTAKEKAAEEAKKAKEALDAATTDAAVDTAKTAGTGEIAKVNPVAKTKAKDEIAKELAEKEKAIDARTDLTDKEKAAAKEDAKAKAKEATDAINAQPDNAETPEKAAEAQTAVDGAKDKGVADVKAVNPVAKEAAKKAIADELAKKEKAIDGRTDLTDEEKAAAKKDAQDKAKEATDAIDAQPSNAETPEKAAEAQTAVDGAKDKGVADVKAVDPVAAKKPVAKKAIDDALTAKNNEIDARTDLTPEEKTKAKEVAKAKAEAAKDAVDKATTNAEVDKAKTDGTTAVANVTPVAKEAAKTAIADALTAKNKEIDARTDLTDEEKTAAKKEAKDKADAQLAEIAKQPDAADTPEAAKTAQDAVDAAKKTGVADVTAVNPAAVKKTEAKQAIDDALTAKNNAIDARTDLTDAEKKAAKAKAAEEAKKAKEAIDAATTDAAVDTAKTAGLDEVAKVNPVAKEAAKKAVADELAKKEAEIDARTDLTDAEKAAAKKDAQAKAKSATDVINAQPDNAETPEAAIAAQTAVDNAKDKGVADVKSVNPVAKEAAKKAVADELAKKEAEIDARTDLTKEEKDAAKKDAQDKAKSATDAINAQPDNADTPEKAAEAQKAVDTAKKTGVDEVAAVNPEAVTKPVAKKAIDDKLAEQLKAIENTPDATDEEKKVAADAAKALAEEAKKAIDKAGTDAEVKQLQEEAKKEIEKSVPVVEDKPNARKAIDDEATAKKAAIDARDDLTPKAKEDLKAQVDKIAEQAKKSVDAAKTAEAVNGIEESDKAAIKAVGEVNIPADKVLVNDPSALTDAEKAKVLEAVKKVNPDAKEITQDTDGNITVTTPDGHQEIITPEQVVKTADTANDPKAGNDVVKPADKVVVNDPAKLTDAEKEKIKAAVEAVNPNSVVTVDEKGNAKVSTPDGQTQVIPVEELVRTVEDTKKPNAGNDIVKPADKTVVANPDALTPEEKKAIEDKVKAVNPDATVVVDDKGNATVTTPAGKTAVIPAADLTKDPEAATKANAGNAVNTPASKVEVKDPAKLTDEEKAKVKKAIEAVNPGSKVVVDDKGNVTVTTPEGNTAVIPAADVTKSAADAGKANAGNAVNTPASKVEVKDPANLTDTEKKAIEDKVKAVNPGATVVVDDKGNATVTTPEGKTATIPATDLTKSASDAGKENAGNGANTPATKTVVKDPANLTDEEKAKVKKAVEDVNPGSTVVVNDKGDVIVTKGDGTVLVIPELDLVIPEDKLTDPTQQNGVNTPATRVLVGDKAKLTADEIEKVKESIKAVNPGATVVVDENGNATVTTPEGKTATIPVAQLVKDAKDVAAKNNGENINVDFEKETVADFNNVTDAEKEAAKAKIKGANADVLEVIFDKAGNATVITKDGKVYTIVAKDIFKQRPYVPSNGGGNNGATNTDAKVDKAKLEGAIRQLDELIIKESAKFDAETAKEATELLAEAKAVFANAKASQAEVDTMVKRIEDFMAKVASSTDHATPANDQASQTPAVDTATTQAASAQANARKVAKELPNTGTADSTVAMVAAAASALLGLGLAGRRRKEDEEA</sequence>
<feature type="compositionally biased region" description="Polar residues" evidence="6">
    <location>
        <begin position="184"/>
        <end position="195"/>
    </location>
</feature>
<dbReference type="EMBL" id="RJPX01000002">
    <property type="protein sequence ID" value="RSK07330.1"/>
    <property type="molecule type" value="Genomic_DNA"/>
</dbReference>
<feature type="compositionally biased region" description="Basic and acidic residues" evidence="6">
    <location>
        <begin position="1213"/>
        <end position="1235"/>
    </location>
</feature>
<keyword evidence="3" id="KW-0732">Signal</keyword>
<feature type="compositionally biased region" description="Basic and acidic residues" evidence="6">
    <location>
        <begin position="1376"/>
        <end position="1398"/>
    </location>
</feature>
<feature type="domain" description="Gram-positive cocci surface proteins LPxTG" evidence="7">
    <location>
        <begin position="2823"/>
        <end position="2859"/>
    </location>
</feature>
<dbReference type="PROSITE" id="PS50847">
    <property type="entry name" value="GRAM_POS_ANCHORING"/>
    <property type="match status" value="1"/>
</dbReference>
<comment type="caution">
    <text evidence="8">The sequence shown here is derived from an EMBL/GenBank/DDBJ whole genome shotgun (WGS) entry which is preliminary data.</text>
</comment>
<dbReference type="InterPro" id="IPR044024">
    <property type="entry name" value="aRib"/>
</dbReference>
<feature type="region of interest" description="Disordered" evidence="6">
    <location>
        <begin position="153"/>
        <end position="212"/>
    </location>
</feature>
<dbReference type="NCBIfam" id="TIGR01167">
    <property type="entry name" value="LPXTG_anchor"/>
    <property type="match status" value="1"/>
</dbReference>
<feature type="region of interest" description="Disordered" evidence="6">
    <location>
        <begin position="2003"/>
        <end position="2022"/>
    </location>
</feature>
<feature type="region of interest" description="Disordered" evidence="6">
    <location>
        <begin position="1300"/>
        <end position="1334"/>
    </location>
</feature>
<feature type="compositionally biased region" description="Polar residues" evidence="6">
    <location>
        <begin position="2786"/>
        <end position="2800"/>
    </location>
</feature>
<keyword evidence="2" id="KW-0964">Secreted</keyword>
<feature type="region of interest" description="Disordered" evidence="6">
    <location>
        <begin position="1376"/>
        <end position="1426"/>
    </location>
</feature>
<dbReference type="InterPro" id="IPR019931">
    <property type="entry name" value="LPXTG_anchor"/>
</dbReference>
<feature type="region of interest" description="Disordered" evidence="6">
    <location>
        <begin position="1213"/>
        <end position="1248"/>
    </location>
</feature>